<dbReference type="InterPro" id="IPR057980">
    <property type="entry name" value="TPR_INTS8"/>
</dbReference>
<dbReference type="GO" id="GO:0032039">
    <property type="term" value="C:integrator complex"/>
    <property type="evidence" value="ECO:0007669"/>
    <property type="project" value="TreeGrafter"/>
</dbReference>
<gene>
    <name evidence="7" type="primary">RvY_08002-1</name>
    <name evidence="7" type="synonym">RvY_08002.1</name>
    <name evidence="7" type="ORF">RvY_08002</name>
</gene>
<sequence>MLGQYEPFIYFDKFSIISNSNVIPSLADFGVSRKLIQKCANGTDPTLPSVSKLIDLTLRQNLDNPQEVYQRLPRCSRVDVDERLFLTTRRVRAAKTVTLMLASAIKWDLEKLESEMAITMQFCLVQDFMNKTFSTTKYCSSVSDPQNISERFLSSFTYEILNNLQDECVFGLSVYARWILRAHIQRKLPKKSTKGPPIHNIGSVTDPDVLQGLDQQQHGSSLIWALFRQISRDKVAQTAITLLNDIEKLDRKEMMVPTADCFVITSNETVSPNEHRNTWEVVEDDWSKGVIVDFLEYRTQILCDVAGYFLFEGKIAEAADYLQRATVLLSQKPVSSFQYCNLTVDVIDKMCRVVNVPSPFPPVSSSLTFVPDLTPSMKSKHIEALLEDLPSGKISSTARYTLENEIQSSSDSSERTFLTKVRFCNLLRDYVAGTSCPSFMELRKLLNEATSAELEWLRGILNGYRISKELKLTVCAKLKFLADRDLVSNIAKTKLADTINFTPPHNSSQTQEEPTDVEMTDVKDIKEEITPADKNRVLAALNSAVSFRQIHTAVEAIPNISPTVTLKEMESEYLKNIPPTLESSYNKALWNQTMTDLVIVSFAKAAKFAESFHFRAARQILKDIRAQWQTFPKLDAKIEKKLEKNWKWQSLYADLWESQHHLSLRSCTKEMKAEANRRAMVCSKALMFKAPDDEPVPSYVLDLAVLILFNLEEWDYINEPTFASNFDQRKKIGTLPLVFPLLKQLIQACREFTSQREDLISMSKGERPRQPKLNYQHCLKLWNMIASVLSKADPLPPSKKPGSSTSIFSVDGKAFWSVMRLIQHRNVLYLVLSCVCRMWSLTNKGPTTLAMSADPLWPSTLPLQSPVSAGDIKEAVESVMEISYAAGVDDPEASVVKGNFYFASGRYEEAMKMFLLSVVPDSLPGFIHPPTGPSLSQAVLRKMASTLEAMKCFTYLAVLCQMMQPVDYETAFRAVSEKVTYDSADAAYQFIWDPLILEHTAYVMQKAGFLEKRQVVLDVLQDPLLTGANPPAVGERIAAERSAEFFEVLFTQYVLGN</sequence>
<keyword evidence="5" id="KW-0539">Nucleus</keyword>
<dbReference type="PANTHER" id="PTHR13350:SF1">
    <property type="entry name" value="INTEGRATOR COMPLEX SUBUNIT 8"/>
    <property type="match status" value="1"/>
</dbReference>
<reference evidence="7 8" key="1">
    <citation type="journal article" date="2016" name="Nat. Commun.">
        <title>Extremotolerant tardigrade genome and improved radiotolerance of human cultured cells by tardigrade-unique protein.</title>
        <authorList>
            <person name="Hashimoto T."/>
            <person name="Horikawa D.D."/>
            <person name="Saito Y."/>
            <person name="Kuwahara H."/>
            <person name="Kozuka-Hata H."/>
            <person name="Shin-I T."/>
            <person name="Minakuchi Y."/>
            <person name="Ohishi K."/>
            <person name="Motoyama A."/>
            <person name="Aizu T."/>
            <person name="Enomoto A."/>
            <person name="Kondo K."/>
            <person name="Tanaka S."/>
            <person name="Hara Y."/>
            <person name="Koshikawa S."/>
            <person name="Sagara H."/>
            <person name="Miura T."/>
            <person name="Yokobori S."/>
            <person name="Miyagawa K."/>
            <person name="Suzuki Y."/>
            <person name="Kubo T."/>
            <person name="Oyama M."/>
            <person name="Kohara Y."/>
            <person name="Fujiyama A."/>
            <person name="Arakawa K."/>
            <person name="Katayama T."/>
            <person name="Toyoda A."/>
            <person name="Kunieda T."/>
        </authorList>
    </citation>
    <scope>NUCLEOTIDE SEQUENCE [LARGE SCALE GENOMIC DNA]</scope>
    <source>
        <strain evidence="7 8">YOKOZUNA-1</strain>
    </source>
</reference>
<evidence type="ECO:0000256" key="5">
    <source>
        <dbReference type="ARBA" id="ARBA00023242"/>
    </source>
</evidence>
<dbReference type="AlphaFoldDB" id="A0A1D1V483"/>
<dbReference type="OrthoDB" id="64340at2759"/>
<dbReference type="Pfam" id="PF25756">
    <property type="entry name" value="TPR_INTS8"/>
    <property type="match status" value="1"/>
</dbReference>
<dbReference type="GO" id="GO:0005694">
    <property type="term" value="C:chromosome"/>
    <property type="evidence" value="ECO:0007669"/>
    <property type="project" value="UniProtKB-SubCell"/>
</dbReference>
<dbReference type="STRING" id="947166.A0A1D1V483"/>
<organism evidence="7 8">
    <name type="scientific">Ramazzottius varieornatus</name>
    <name type="common">Water bear</name>
    <name type="synonym">Tardigrade</name>
    <dbReference type="NCBI Taxonomy" id="947166"/>
    <lineage>
        <taxon>Eukaryota</taxon>
        <taxon>Metazoa</taxon>
        <taxon>Ecdysozoa</taxon>
        <taxon>Tardigrada</taxon>
        <taxon>Eutardigrada</taxon>
        <taxon>Parachela</taxon>
        <taxon>Hypsibioidea</taxon>
        <taxon>Ramazzottiidae</taxon>
        <taxon>Ramazzottius</taxon>
    </lineage>
</organism>
<dbReference type="GO" id="GO:0034472">
    <property type="term" value="P:snRNA 3'-end processing"/>
    <property type="evidence" value="ECO:0007669"/>
    <property type="project" value="InterPro"/>
</dbReference>
<dbReference type="InterPro" id="IPR038751">
    <property type="entry name" value="INTS8"/>
</dbReference>
<accession>A0A1D1V483</accession>
<name>A0A1D1V483_RAMVA</name>
<dbReference type="PANTHER" id="PTHR13350">
    <property type="entry name" value="INTEGRATOR COMPLEX SUBUNIT 8"/>
    <property type="match status" value="1"/>
</dbReference>
<evidence type="ECO:0000256" key="2">
    <source>
        <dbReference type="ARBA" id="ARBA00004286"/>
    </source>
</evidence>
<proteinExistence type="inferred from homology"/>
<comment type="caution">
    <text evidence="7">The sequence shown here is derived from an EMBL/GenBank/DDBJ whole genome shotgun (WGS) entry which is preliminary data.</text>
</comment>
<keyword evidence="4" id="KW-0158">Chromosome</keyword>
<evidence type="ECO:0000256" key="4">
    <source>
        <dbReference type="ARBA" id="ARBA00022454"/>
    </source>
</evidence>
<keyword evidence="8" id="KW-1185">Reference proteome</keyword>
<evidence type="ECO:0000313" key="7">
    <source>
        <dbReference type="EMBL" id="GAU96574.1"/>
    </source>
</evidence>
<evidence type="ECO:0000313" key="8">
    <source>
        <dbReference type="Proteomes" id="UP000186922"/>
    </source>
</evidence>
<evidence type="ECO:0000256" key="3">
    <source>
        <dbReference type="ARBA" id="ARBA00007147"/>
    </source>
</evidence>
<comment type="similarity">
    <text evidence="3">Belongs to the Integrator subunit 8 family.</text>
</comment>
<comment type="subcellular location">
    <subcellularLocation>
        <location evidence="2">Chromosome</location>
    </subcellularLocation>
    <subcellularLocation>
        <location evidence="1">Nucleus</location>
    </subcellularLocation>
</comment>
<evidence type="ECO:0000256" key="1">
    <source>
        <dbReference type="ARBA" id="ARBA00004123"/>
    </source>
</evidence>
<dbReference type="EMBL" id="BDGG01000003">
    <property type="protein sequence ID" value="GAU96574.1"/>
    <property type="molecule type" value="Genomic_DNA"/>
</dbReference>
<evidence type="ECO:0000259" key="6">
    <source>
        <dbReference type="Pfam" id="PF25756"/>
    </source>
</evidence>
<protein>
    <recommendedName>
        <fullName evidence="6">INTS8 TPR repeats domain-containing protein</fullName>
    </recommendedName>
</protein>
<dbReference type="Proteomes" id="UP000186922">
    <property type="component" value="Unassembled WGS sequence"/>
</dbReference>
<feature type="domain" description="INTS8 TPR repeats" evidence="6">
    <location>
        <begin position="576"/>
        <end position="1053"/>
    </location>
</feature>